<dbReference type="AlphaFoldDB" id="A0A6F8ZIW4"/>
<name>A0A6F8ZIW4_9FIRM</name>
<sequence>MGRHRIGLTLVHPTHSSCPTGPSILQLRQTVSYPYGYHFGGPVWCIICPQAGWKPWPGTARRCWWTCASTMSTRRGTSPAPGTSP</sequence>
<proteinExistence type="predicted"/>
<dbReference type="KEGG" id="hfv:R50_2107"/>
<reference evidence="1 2" key="1">
    <citation type="submission" date="2020-02" db="EMBL/GenBank/DDBJ databases">
        <authorList>
            <person name="Hogendoorn C."/>
        </authorList>
    </citation>
    <scope>NUCLEOTIDE SEQUENCE [LARGE SCALE GENOMIC DNA]</scope>
    <source>
        <strain evidence="1">R501</strain>
    </source>
</reference>
<evidence type="ECO:0000313" key="2">
    <source>
        <dbReference type="Proteomes" id="UP000503399"/>
    </source>
</evidence>
<dbReference type="Proteomes" id="UP000503399">
    <property type="component" value="Chromosome"/>
</dbReference>
<gene>
    <name evidence="1" type="ORF">R50_2107</name>
</gene>
<evidence type="ECO:0000313" key="1">
    <source>
        <dbReference type="EMBL" id="CAB1129604.1"/>
    </source>
</evidence>
<protein>
    <submittedName>
        <fullName evidence="1">Uncharacterized protein</fullName>
    </submittedName>
</protein>
<organism evidence="1 2">
    <name type="scientific">Candidatus Hydrogenisulfobacillus filiaventi</name>
    <dbReference type="NCBI Taxonomy" id="2707344"/>
    <lineage>
        <taxon>Bacteria</taxon>
        <taxon>Bacillati</taxon>
        <taxon>Bacillota</taxon>
        <taxon>Clostridia</taxon>
        <taxon>Eubacteriales</taxon>
        <taxon>Clostridiales Family XVII. Incertae Sedis</taxon>
        <taxon>Candidatus Hydrogenisulfobacillus</taxon>
    </lineage>
</organism>
<dbReference type="EMBL" id="LR778114">
    <property type="protein sequence ID" value="CAB1129604.1"/>
    <property type="molecule type" value="Genomic_DNA"/>
</dbReference>
<keyword evidence="2" id="KW-1185">Reference proteome</keyword>
<accession>A0A6F8ZIW4</accession>